<organism evidence="1">
    <name type="scientific">bioreactor metagenome</name>
    <dbReference type="NCBI Taxonomy" id="1076179"/>
    <lineage>
        <taxon>unclassified sequences</taxon>
        <taxon>metagenomes</taxon>
        <taxon>ecological metagenomes</taxon>
    </lineage>
</organism>
<evidence type="ECO:0000313" key="1">
    <source>
        <dbReference type="EMBL" id="MPN31732.1"/>
    </source>
</evidence>
<gene>
    <name evidence="1" type="ORF">SDC9_179206</name>
</gene>
<protein>
    <submittedName>
        <fullName evidence="1">Uncharacterized protein</fullName>
    </submittedName>
</protein>
<proteinExistence type="predicted"/>
<reference evidence="1" key="1">
    <citation type="submission" date="2019-08" db="EMBL/GenBank/DDBJ databases">
        <authorList>
            <person name="Kucharzyk K."/>
            <person name="Murdoch R.W."/>
            <person name="Higgins S."/>
            <person name="Loffler F."/>
        </authorList>
    </citation>
    <scope>NUCLEOTIDE SEQUENCE</scope>
</reference>
<dbReference type="AlphaFoldDB" id="A0A645H0B0"/>
<name>A0A645H0B0_9ZZZZ</name>
<dbReference type="EMBL" id="VSSQ01083383">
    <property type="protein sequence ID" value="MPN31732.1"/>
    <property type="molecule type" value="Genomic_DNA"/>
</dbReference>
<comment type="caution">
    <text evidence="1">The sequence shown here is derived from an EMBL/GenBank/DDBJ whole genome shotgun (WGS) entry which is preliminary data.</text>
</comment>
<sequence>MVNRQMNFSLIGSSRDDLMRNMKQRLKPLLAGDTEGKNIKCTFACNIEVISSIPKETIEFGS</sequence>
<accession>A0A645H0B0</accession>